<dbReference type="OrthoDB" id="9771666at2"/>
<dbReference type="PANTHER" id="PTHR48081:SF9">
    <property type="entry name" value="CARBOXYLESTERASE"/>
    <property type="match status" value="1"/>
</dbReference>
<sequence>MILRSTILSFLAALAMTPLLASCSKVALFDTLVPYDSGARRVAHDVAYGDEPRQSLDIYRPKNASGSTPVVFFIYGGSWDSGSKANYAFVGNAFAAAGYVTVIADYRLVPEVRYPAFVEDDAKALAWTVHNIARYGGDPHRLFVAAHSAGSYNAMMLASDPHFLRAEGLSPSDLSGVAALSGPYDFLPLAAPSTKAAFGNAPDLKATQPINHVHSGMPPIFLATGRADTTVRPRNTTLMGEKLAAAGVPHTVKTYPDIGHAGMVVALARPFRGRAPVLHDMLAFFARHGGVAPSQ</sequence>
<name>A0A506TXZ0_9HYPH</name>
<dbReference type="PANTHER" id="PTHR48081">
    <property type="entry name" value="AB HYDROLASE SUPERFAMILY PROTEIN C4A8.06C"/>
    <property type="match status" value="1"/>
</dbReference>
<dbReference type="Proteomes" id="UP000320314">
    <property type="component" value="Unassembled WGS sequence"/>
</dbReference>
<keyword evidence="5" id="KW-1185">Reference proteome</keyword>
<protein>
    <submittedName>
        <fullName evidence="4">Alpha/beta hydrolase</fullName>
    </submittedName>
</protein>
<dbReference type="GO" id="GO:0016787">
    <property type="term" value="F:hydrolase activity"/>
    <property type="evidence" value="ECO:0007669"/>
    <property type="project" value="UniProtKB-KW"/>
</dbReference>
<proteinExistence type="predicted"/>
<evidence type="ECO:0000313" key="5">
    <source>
        <dbReference type="Proteomes" id="UP000320314"/>
    </source>
</evidence>
<gene>
    <name evidence="4" type="ORF">FJU11_14945</name>
</gene>
<keyword evidence="1 4" id="KW-0378">Hydrolase</keyword>
<dbReference type="Gene3D" id="3.40.50.1820">
    <property type="entry name" value="alpha/beta hydrolase"/>
    <property type="match status" value="1"/>
</dbReference>
<reference evidence="4 5" key="1">
    <citation type="submission" date="2019-06" db="EMBL/GenBank/DDBJ databases">
        <authorList>
            <person name="Li M."/>
        </authorList>
    </citation>
    <scope>NUCLEOTIDE SEQUENCE [LARGE SCALE GENOMIC DNA]</scope>
    <source>
        <strain evidence="4 5">BGMRC6574</strain>
    </source>
</reference>
<evidence type="ECO:0000313" key="4">
    <source>
        <dbReference type="EMBL" id="TPW26370.1"/>
    </source>
</evidence>
<evidence type="ECO:0000259" key="3">
    <source>
        <dbReference type="Pfam" id="PF20434"/>
    </source>
</evidence>
<dbReference type="InterPro" id="IPR029058">
    <property type="entry name" value="AB_hydrolase_fold"/>
</dbReference>
<dbReference type="InterPro" id="IPR049492">
    <property type="entry name" value="BD-FAE-like_dom"/>
</dbReference>
<comment type="caution">
    <text evidence="4">The sequence shown here is derived from an EMBL/GenBank/DDBJ whole genome shotgun (WGS) entry which is preliminary data.</text>
</comment>
<dbReference type="PROSITE" id="PS51257">
    <property type="entry name" value="PROKAR_LIPOPROTEIN"/>
    <property type="match status" value="1"/>
</dbReference>
<feature type="signal peptide" evidence="2">
    <location>
        <begin position="1"/>
        <end position="21"/>
    </location>
</feature>
<feature type="chain" id="PRO_5021263407" evidence="2">
    <location>
        <begin position="22"/>
        <end position="295"/>
    </location>
</feature>
<organism evidence="4 5">
    <name type="scientific">Pararhizobium mangrovi</name>
    <dbReference type="NCBI Taxonomy" id="2590452"/>
    <lineage>
        <taxon>Bacteria</taxon>
        <taxon>Pseudomonadati</taxon>
        <taxon>Pseudomonadota</taxon>
        <taxon>Alphaproteobacteria</taxon>
        <taxon>Hyphomicrobiales</taxon>
        <taxon>Rhizobiaceae</taxon>
        <taxon>Rhizobium/Agrobacterium group</taxon>
        <taxon>Pararhizobium</taxon>
    </lineage>
</organism>
<dbReference type="EMBL" id="VHLH01000031">
    <property type="protein sequence ID" value="TPW26370.1"/>
    <property type="molecule type" value="Genomic_DNA"/>
</dbReference>
<dbReference type="SUPFAM" id="SSF53474">
    <property type="entry name" value="alpha/beta-Hydrolases"/>
    <property type="match status" value="1"/>
</dbReference>
<dbReference type="AlphaFoldDB" id="A0A506TXZ0"/>
<accession>A0A506TXZ0</accession>
<dbReference type="Pfam" id="PF20434">
    <property type="entry name" value="BD-FAE"/>
    <property type="match status" value="1"/>
</dbReference>
<feature type="domain" description="BD-FAE-like" evidence="3">
    <location>
        <begin position="56"/>
        <end position="243"/>
    </location>
</feature>
<dbReference type="InterPro" id="IPR050300">
    <property type="entry name" value="GDXG_lipolytic_enzyme"/>
</dbReference>
<evidence type="ECO:0000256" key="2">
    <source>
        <dbReference type="SAM" id="SignalP"/>
    </source>
</evidence>
<keyword evidence="2" id="KW-0732">Signal</keyword>
<evidence type="ECO:0000256" key="1">
    <source>
        <dbReference type="ARBA" id="ARBA00022801"/>
    </source>
</evidence>